<organism evidence="2 3">
    <name type="scientific">Gossypium arboreum</name>
    <name type="common">Tree cotton</name>
    <name type="synonym">Gossypium nanking</name>
    <dbReference type="NCBI Taxonomy" id="29729"/>
    <lineage>
        <taxon>Eukaryota</taxon>
        <taxon>Viridiplantae</taxon>
        <taxon>Streptophyta</taxon>
        <taxon>Embryophyta</taxon>
        <taxon>Tracheophyta</taxon>
        <taxon>Spermatophyta</taxon>
        <taxon>Magnoliopsida</taxon>
        <taxon>eudicotyledons</taxon>
        <taxon>Gunneridae</taxon>
        <taxon>Pentapetalae</taxon>
        <taxon>rosids</taxon>
        <taxon>malvids</taxon>
        <taxon>Malvales</taxon>
        <taxon>Malvaceae</taxon>
        <taxon>Malvoideae</taxon>
        <taxon>Gossypium</taxon>
    </lineage>
</organism>
<dbReference type="AlphaFoldDB" id="A0A0B0Q2R6"/>
<sequence>MLAMLLDIVVLVYFVYMLSHVIWLILGTIF</sequence>
<dbReference type="Proteomes" id="UP000032142">
    <property type="component" value="Unassembled WGS sequence"/>
</dbReference>
<evidence type="ECO:0000313" key="3">
    <source>
        <dbReference type="Proteomes" id="UP000032142"/>
    </source>
</evidence>
<proteinExistence type="predicted"/>
<reference evidence="3" key="1">
    <citation type="submission" date="2014-09" db="EMBL/GenBank/DDBJ databases">
        <authorList>
            <person name="Mudge J."/>
            <person name="Ramaraj T."/>
            <person name="Lindquist I.E."/>
            <person name="Bharti A.K."/>
            <person name="Sundararajan A."/>
            <person name="Cameron C.T."/>
            <person name="Woodward J.E."/>
            <person name="May G.D."/>
            <person name="Brubaker C."/>
            <person name="Broadhvest J."/>
            <person name="Wilkins T.A."/>
        </authorList>
    </citation>
    <scope>NUCLEOTIDE SEQUENCE</scope>
    <source>
        <strain evidence="3">cv. AKA8401</strain>
    </source>
</reference>
<name>A0A0B0Q2R6_GOSAR</name>
<protein>
    <submittedName>
        <fullName evidence="2">Uncharacterized protein</fullName>
    </submittedName>
</protein>
<evidence type="ECO:0000313" key="2">
    <source>
        <dbReference type="EMBL" id="KHG30211.1"/>
    </source>
</evidence>
<dbReference type="EMBL" id="KN455077">
    <property type="protein sequence ID" value="KHG30211.1"/>
    <property type="molecule type" value="Genomic_DNA"/>
</dbReference>
<gene>
    <name evidence="2" type="ORF">F383_12771</name>
</gene>
<keyword evidence="1" id="KW-0472">Membrane</keyword>
<feature type="transmembrane region" description="Helical" evidence="1">
    <location>
        <begin position="6"/>
        <end position="26"/>
    </location>
</feature>
<evidence type="ECO:0000256" key="1">
    <source>
        <dbReference type="SAM" id="Phobius"/>
    </source>
</evidence>
<keyword evidence="3" id="KW-1185">Reference proteome</keyword>
<keyword evidence="1" id="KW-0812">Transmembrane</keyword>
<accession>A0A0B0Q2R6</accession>
<keyword evidence="1" id="KW-1133">Transmembrane helix</keyword>